<gene>
    <name evidence="1" type="ordered locus">DVU_1379</name>
</gene>
<evidence type="ECO:0000313" key="2">
    <source>
        <dbReference type="Proteomes" id="UP000002194"/>
    </source>
</evidence>
<dbReference type="STRING" id="882.DVU_1379"/>
<dbReference type="Proteomes" id="UP000002194">
    <property type="component" value="Chromosome"/>
</dbReference>
<evidence type="ECO:0000313" key="1">
    <source>
        <dbReference type="EMBL" id="AAS95857.1"/>
    </source>
</evidence>
<dbReference type="HOGENOM" id="CLU_3079250_0_0_7"/>
<name>Q72CA5_NITV2</name>
<organism evidence="1 2">
    <name type="scientific">Nitratidesulfovibrio vulgaris (strain ATCC 29579 / DSM 644 / CCUG 34227 / NCIMB 8303 / VKM B-1760 / Hildenborough)</name>
    <name type="common">Desulfovibrio vulgaris</name>
    <dbReference type="NCBI Taxonomy" id="882"/>
    <lineage>
        <taxon>Bacteria</taxon>
        <taxon>Pseudomonadati</taxon>
        <taxon>Thermodesulfobacteriota</taxon>
        <taxon>Desulfovibrionia</taxon>
        <taxon>Desulfovibrionales</taxon>
        <taxon>Desulfovibrionaceae</taxon>
        <taxon>Nitratidesulfovibrio</taxon>
    </lineage>
</organism>
<sequence length="52" mass="5698">MAQEEGLAVGHMIDKRPRHQAWPFLLSSDFGVWQGGHSCIDCPSTCRGKGKA</sequence>
<dbReference type="AlphaFoldDB" id="Q72CA5"/>
<keyword evidence="2" id="KW-1185">Reference proteome</keyword>
<protein>
    <submittedName>
        <fullName evidence="1">Uncharacterized protein</fullName>
    </submittedName>
</protein>
<reference evidence="1 2" key="1">
    <citation type="journal article" date="2004" name="Nat. Biotechnol.">
        <title>The genome sequence of the anaerobic, sulfate-reducing bacterium Desulfovibrio vulgaris Hildenborough.</title>
        <authorList>
            <person name="Heidelberg J.F."/>
            <person name="Seshadri R."/>
            <person name="Haveman S.A."/>
            <person name="Hemme C.L."/>
            <person name="Paulsen I.T."/>
            <person name="Kolonay J.F."/>
            <person name="Eisen J.A."/>
            <person name="Ward N."/>
            <person name="Methe B."/>
            <person name="Brinkac L.M."/>
            <person name="Daugherty S.C."/>
            <person name="Deboy R.T."/>
            <person name="Dodson R.J."/>
            <person name="Durkin A.S."/>
            <person name="Madupu R."/>
            <person name="Nelson W.C."/>
            <person name="Sullivan S.A."/>
            <person name="Fouts D."/>
            <person name="Haft D.H."/>
            <person name="Selengut J."/>
            <person name="Peterson J.D."/>
            <person name="Davidsen T.M."/>
            <person name="Zafar N."/>
            <person name="Zhou L."/>
            <person name="Radune D."/>
            <person name="Dimitrov G."/>
            <person name="Hance M."/>
            <person name="Tran K."/>
            <person name="Khouri H."/>
            <person name="Gill J."/>
            <person name="Utterback T.R."/>
            <person name="Feldblyum T.V."/>
            <person name="Wall J.D."/>
            <person name="Voordouw G."/>
            <person name="Fraser C.M."/>
        </authorList>
    </citation>
    <scope>NUCLEOTIDE SEQUENCE [LARGE SCALE GENOMIC DNA]</scope>
    <source>
        <strain evidence="2">ATCC 29579 / DSM 644 / NCIMB 8303 / VKM B-1760 / Hildenborough</strain>
    </source>
</reference>
<dbReference type="KEGG" id="dvu:DVU_1379"/>
<proteinExistence type="predicted"/>
<dbReference type="EnsemblBacteria" id="AAS95857">
    <property type="protein sequence ID" value="AAS95857"/>
    <property type="gene ID" value="DVU_1379"/>
</dbReference>
<dbReference type="PaxDb" id="882-DVU_1379"/>
<accession>Q72CA5</accession>
<dbReference type="EMBL" id="AE017285">
    <property type="protein sequence ID" value="AAS95857.1"/>
    <property type="molecule type" value="Genomic_DNA"/>
</dbReference>